<feature type="domain" description="Endonuclease/exonuclease/phosphatase" evidence="2">
    <location>
        <begin position="89"/>
        <end position="337"/>
    </location>
</feature>
<protein>
    <recommendedName>
        <fullName evidence="2">Endonuclease/exonuclease/phosphatase domain-containing protein</fullName>
    </recommendedName>
</protein>
<dbReference type="Pfam" id="PF03372">
    <property type="entry name" value="Exo_endo_phos"/>
    <property type="match status" value="1"/>
</dbReference>
<dbReference type="OrthoDB" id="191830at2759"/>
<dbReference type="InterPro" id="IPR036691">
    <property type="entry name" value="Endo/exonu/phosph_ase_sf"/>
</dbReference>
<organism evidence="3 4">
    <name type="scientific">Triparma columacea</name>
    <dbReference type="NCBI Taxonomy" id="722753"/>
    <lineage>
        <taxon>Eukaryota</taxon>
        <taxon>Sar</taxon>
        <taxon>Stramenopiles</taxon>
        <taxon>Ochrophyta</taxon>
        <taxon>Bolidophyceae</taxon>
        <taxon>Parmales</taxon>
        <taxon>Triparmaceae</taxon>
        <taxon>Triparma</taxon>
    </lineage>
</organism>
<sequence>MSMILHRLKIWTGTSVMNLDTNLSQLKGGRLYLIPAALLQAAVTLPFLVVCMFHAVLKPVGVSYKFEAPRLQGQPPQRTSPRRTRLKVMTFNIRCGVDRSGSYNLSRCVASILKEDPDVVLLQEVTDKGFDKGWIGTTYVGEPTPEPVDQVVEILRMLVESGGHKGWGEEATAEYLGPFRLEKIERKGSYGIGVLCKRKAECTKRLIYKPCVAGRQGRGALACEFLVGSGVRCWMICTHLQHDPTGYEQEFQVSELLSWIERDLGGGNVVVGGDFNATPSFMPLRIMEKAMGKGRAEETTFPMGIGGIRLDYLFVRGNGIKKVEENKVLSDDTASDHFPVVCTVEI</sequence>
<keyword evidence="1" id="KW-0812">Transmembrane</keyword>
<dbReference type="EMBL" id="BRYA01000547">
    <property type="protein sequence ID" value="GMI22360.1"/>
    <property type="molecule type" value="Genomic_DNA"/>
</dbReference>
<evidence type="ECO:0000313" key="4">
    <source>
        <dbReference type="Proteomes" id="UP001165065"/>
    </source>
</evidence>
<gene>
    <name evidence="3" type="ORF">TrCOL_g239</name>
</gene>
<dbReference type="GO" id="GO:0003824">
    <property type="term" value="F:catalytic activity"/>
    <property type="evidence" value="ECO:0007669"/>
    <property type="project" value="InterPro"/>
</dbReference>
<dbReference type="GO" id="GO:0016020">
    <property type="term" value="C:membrane"/>
    <property type="evidence" value="ECO:0007669"/>
    <property type="project" value="GOC"/>
</dbReference>
<reference evidence="4" key="1">
    <citation type="journal article" date="2023" name="Commun. Biol.">
        <title>Genome analysis of Parmales, the sister group of diatoms, reveals the evolutionary specialization of diatoms from phago-mixotrophs to photoautotrophs.</title>
        <authorList>
            <person name="Ban H."/>
            <person name="Sato S."/>
            <person name="Yoshikawa S."/>
            <person name="Yamada K."/>
            <person name="Nakamura Y."/>
            <person name="Ichinomiya M."/>
            <person name="Sato N."/>
            <person name="Blanc-Mathieu R."/>
            <person name="Endo H."/>
            <person name="Kuwata A."/>
            <person name="Ogata H."/>
        </authorList>
    </citation>
    <scope>NUCLEOTIDE SEQUENCE [LARGE SCALE GENOMIC DNA]</scope>
</reference>
<keyword evidence="1" id="KW-1133">Transmembrane helix</keyword>
<keyword evidence="1" id="KW-0472">Membrane</keyword>
<evidence type="ECO:0000259" key="2">
    <source>
        <dbReference type="Pfam" id="PF03372"/>
    </source>
</evidence>
<proteinExistence type="predicted"/>
<dbReference type="InterPro" id="IPR005135">
    <property type="entry name" value="Endo/exonuclease/phosphatase"/>
</dbReference>
<keyword evidence="4" id="KW-1185">Reference proteome</keyword>
<name>A0A9W7FXV4_9STRA</name>
<dbReference type="GO" id="GO:0006506">
    <property type="term" value="P:GPI anchor biosynthetic process"/>
    <property type="evidence" value="ECO:0007669"/>
    <property type="project" value="TreeGrafter"/>
</dbReference>
<dbReference type="PANTHER" id="PTHR14859">
    <property type="entry name" value="CALCOFLUOR WHITE HYPERSENSITIVE PROTEIN PRECURSOR"/>
    <property type="match status" value="1"/>
</dbReference>
<dbReference type="InterPro" id="IPR051916">
    <property type="entry name" value="GPI-anchor_lipid_remodeler"/>
</dbReference>
<accession>A0A9W7FXV4</accession>
<dbReference type="Gene3D" id="3.60.10.10">
    <property type="entry name" value="Endonuclease/exonuclease/phosphatase"/>
    <property type="match status" value="1"/>
</dbReference>
<dbReference type="PANTHER" id="PTHR14859:SF1">
    <property type="entry name" value="PGAP2-INTERACTING PROTEIN"/>
    <property type="match status" value="1"/>
</dbReference>
<dbReference type="SUPFAM" id="SSF56219">
    <property type="entry name" value="DNase I-like"/>
    <property type="match status" value="1"/>
</dbReference>
<dbReference type="Proteomes" id="UP001165065">
    <property type="component" value="Unassembled WGS sequence"/>
</dbReference>
<comment type="caution">
    <text evidence="3">The sequence shown here is derived from an EMBL/GenBank/DDBJ whole genome shotgun (WGS) entry which is preliminary data.</text>
</comment>
<evidence type="ECO:0000313" key="3">
    <source>
        <dbReference type="EMBL" id="GMI22360.1"/>
    </source>
</evidence>
<evidence type="ECO:0000256" key="1">
    <source>
        <dbReference type="SAM" id="Phobius"/>
    </source>
</evidence>
<feature type="transmembrane region" description="Helical" evidence="1">
    <location>
        <begin position="31"/>
        <end position="57"/>
    </location>
</feature>
<dbReference type="AlphaFoldDB" id="A0A9W7FXV4"/>